<dbReference type="PANTHER" id="PTHR43341:SF18">
    <property type="entry name" value="AMINO ACID PERMEASE_ SLC12A DOMAIN-CONTAINING PROTEIN"/>
    <property type="match status" value="1"/>
</dbReference>
<feature type="transmembrane region" description="Helical" evidence="7">
    <location>
        <begin position="25"/>
        <end position="52"/>
    </location>
</feature>
<evidence type="ECO:0000259" key="8">
    <source>
        <dbReference type="Pfam" id="PF00324"/>
    </source>
</evidence>
<gene>
    <name evidence="9" type="ORF">X797_002048</name>
</gene>
<keyword evidence="6 7" id="KW-0472">Membrane</keyword>
<evidence type="ECO:0000256" key="5">
    <source>
        <dbReference type="ARBA" id="ARBA00022989"/>
    </source>
</evidence>
<organism evidence="9 10">
    <name type="scientific">Metarhizium robertsii</name>
    <dbReference type="NCBI Taxonomy" id="568076"/>
    <lineage>
        <taxon>Eukaryota</taxon>
        <taxon>Fungi</taxon>
        <taxon>Dikarya</taxon>
        <taxon>Ascomycota</taxon>
        <taxon>Pezizomycotina</taxon>
        <taxon>Sordariomycetes</taxon>
        <taxon>Hypocreomycetidae</taxon>
        <taxon>Hypocreales</taxon>
        <taxon>Clavicipitaceae</taxon>
        <taxon>Metarhizium</taxon>
    </lineage>
</organism>
<keyword evidence="2" id="KW-0813">Transport</keyword>
<feature type="domain" description="Amino acid permease/ SLC12A" evidence="8">
    <location>
        <begin position="153"/>
        <end position="613"/>
    </location>
</feature>
<dbReference type="EMBL" id="JELW01000002">
    <property type="protein sequence ID" value="EXV04375.1"/>
    <property type="molecule type" value="Genomic_DNA"/>
</dbReference>
<dbReference type="eggNOG" id="KOG1286">
    <property type="taxonomic scope" value="Eukaryota"/>
</dbReference>
<reference evidence="9 10" key="1">
    <citation type="submission" date="2014-02" db="EMBL/GenBank/DDBJ databases">
        <title>The genome sequence of the entomopathogenic fungus Metarhizium robertsii ARSEF 2575.</title>
        <authorList>
            <person name="Giuliano Garisto Donzelli B."/>
            <person name="Roe B.A."/>
            <person name="Macmil S.L."/>
            <person name="Krasnoff S.B."/>
            <person name="Gibson D.M."/>
        </authorList>
    </citation>
    <scope>NUCLEOTIDE SEQUENCE [LARGE SCALE GENOMIC DNA]</scope>
    <source>
        <strain evidence="9 10">ARSEF 2575</strain>
    </source>
</reference>
<feature type="transmembrane region" description="Helical" evidence="7">
    <location>
        <begin position="515"/>
        <end position="536"/>
    </location>
</feature>
<dbReference type="FunFam" id="1.20.1740.10:FF:000006">
    <property type="entry name" value="General amino acid permease"/>
    <property type="match status" value="1"/>
</dbReference>
<keyword evidence="5 7" id="KW-1133">Transmembrane helix</keyword>
<dbReference type="Gene3D" id="1.20.1740.10">
    <property type="entry name" value="Amino acid/polyamine transporter I"/>
    <property type="match status" value="1"/>
</dbReference>
<comment type="caution">
    <text evidence="9">The sequence shown here is derived from an EMBL/GenBank/DDBJ whole genome shotgun (WGS) entry which is preliminary data.</text>
</comment>
<evidence type="ECO:0000313" key="9">
    <source>
        <dbReference type="EMBL" id="EXV04375.1"/>
    </source>
</evidence>
<proteinExistence type="predicted"/>
<protein>
    <submittedName>
        <fullName evidence="9">Amino acid permease family protein</fullName>
    </submittedName>
</protein>
<feature type="transmembrane region" description="Helical" evidence="7">
    <location>
        <begin position="187"/>
        <end position="215"/>
    </location>
</feature>
<dbReference type="GO" id="GO:0015171">
    <property type="term" value="F:amino acid transmembrane transporter activity"/>
    <property type="evidence" value="ECO:0007669"/>
    <property type="project" value="TreeGrafter"/>
</dbReference>
<name>A0A0A1V3G2_9HYPO</name>
<evidence type="ECO:0000256" key="2">
    <source>
        <dbReference type="ARBA" id="ARBA00022448"/>
    </source>
</evidence>
<evidence type="ECO:0000256" key="7">
    <source>
        <dbReference type="SAM" id="Phobius"/>
    </source>
</evidence>
<comment type="subcellular location">
    <subcellularLocation>
        <location evidence="1">Membrane</location>
        <topology evidence="1">Multi-pass membrane protein</topology>
    </subcellularLocation>
</comment>
<evidence type="ECO:0000256" key="1">
    <source>
        <dbReference type="ARBA" id="ARBA00004141"/>
    </source>
</evidence>
<dbReference type="InterPro" id="IPR050524">
    <property type="entry name" value="APC_YAT"/>
</dbReference>
<dbReference type="InterPro" id="IPR004841">
    <property type="entry name" value="AA-permease/SLC12A_dom"/>
</dbReference>
<feature type="transmembrane region" description="Helical" evidence="7">
    <location>
        <begin position="384"/>
        <end position="403"/>
    </location>
</feature>
<accession>A0A0A1V3G2</accession>
<feature type="transmembrane region" description="Helical" evidence="7">
    <location>
        <begin position="154"/>
        <end position="175"/>
    </location>
</feature>
<feature type="transmembrane region" description="Helical" evidence="7">
    <location>
        <begin position="262"/>
        <end position="284"/>
    </location>
</feature>
<evidence type="ECO:0000256" key="6">
    <source>
        <dbReference type="ARBA" id="ARBA00023136"/>
    </source>
</evidence>
<dbReference type="Proteomes" id="UP000030151">
    <property type="component" value="Unassembled WGS sequence"/>
</dbReference>
<keyword evidence="4" id="KW-0029">Amino-acid transport</keyword>
<feature type="transmembrane region" description="Helical" evidence="7">
    <location>
        <begin position="291"/>
        <end position="312"/>
    </location>
</feature>
<feature type="transmembrane region" description="Helical" evidence="7">
    <location>
        <begin position="484"/>
        <end position="509"/>
    </location>
</feature>
<sequence length="650" mass="70561">MVATGLSDRRQDMQYDGRFDTPQQVLWILFICFLFLSSGAVAAVPILSFALFPTTLSSGRQKAFDQIGDILPLTPCPPAQSTQQQPPLLWRQHLTMRHHDRDAERRASDLTIDAAPPAADDETRALGAFGQDVKVHRAFEEVARAQRGLKQRHIQMIALAGTIGTGLFLATGRALANGGPLGLLLSYAIVGALMCAVVVSIAELSALVPLSGGIVRHAEWFVDPALAFAQGWNSTYANAILLPAEMVACAVIIDYWTHVNHAVWITLLGGLLIASNLLLIGVYGELEFVLALLKIALIVGVNVMSICITAGAGPHGEPIGFRFWRSPGPFVQYAGIPGSWGRFVGFWRVLVSAAYAFSNVENISVAGAETQNPRRNIPRAARRVFWRIMVFYMLTVFCIGLIVSSADPALTARSGDAGASPFAIAATNAGIKAVPSIINAVVVTSAWSAANSAMLVGTRTLYGLALEGHAPSFFKRTNRFGTPWLSVAAVGSLMVLGYLTLSSAASVVFGWMQALVSAASFVHWINIEIVYLRFYYGCKAQGISRDELPWKGPLQPYAAWTALVSFTILLITGGFFVFIDGHWSAQGFVSSYFNIPLILILYFGYKYWRKTTLVSLHDMPIRGFLDVASQNPEPVEPPAKGWAKLNILWA</sequence>
<feature type="transmembrane region" description="Helical" evidence="7">
    <location>
        <begin position="557"/>
        <end position="579"/>
    </location>
</feature>
<dbReference type="HOGENOM" id="CLU_007946_12_1_1"/>
<keyword evidence="3 7" id="KW-0812">Transmembrane</keyword>
<dbReference type="OrthoDB" id="3900342at2759"/>
<dbReference type="AlphaFoldDB" id="A0A0A1V3G2"/>
<evidence type="ECO:0000256" key="3">
    <source>
        <dbReference type="ARBA" id="ARBA00022692"/>
    </source>
</evidence>
<evidence type="ECO:0000313" key="10">
    <source>
        <dbReference type="Proteomes" id="UP000030151"/>
    </source>
</evidence>
<dbReference type="Pfam" id="PF00324">
    <property type="entry name" value="AA_permease"/>
    <property type="match status" value="1"/>
</dbReference>
<feature type="transmembrane region" description="Helical" evidence="7">
    <location>
        <begin position="585"/>
        <end position="605"/>
    </location>
</feature>
<evidence type="ECO:0000256" key="4">
    <source>
        <dbReference type="ARBA" id="ARBA00022970"/>
    </source>
</evidence>
<dbReference type="GO" id="GO:0016020">
    <property type="term" value="C:membrane"/>
    <property type="evidence" value="ECO:0007669"/>
    <property type="project" value="UniProtKB-SubCell"/>
</dbReference>
<dbReference type="PANTHER" id="PTHR43341">
    <property type="entry name" value="AMINO ACID PERMEASE"/>
    <property type="match status" value="1"/>
</dbReference>